<evidence type="ECO:0000313" key="2">
    <source>
        <dbReference type="EMBL" id="CAG8443081.1"/>
    </source>
</evidence>
<dbReference type="EMBL" id="CAJVPY010000001">
    <property type="protein sequence ID" value="CAG8443081.1"/>
    <property type="molecule type" value="Genomic_DNA"/>
</dbReference>
<dbReference type="Proteomes" id="UP000789405">
    <property type="component" value="Unassembled WGS sequence"/>
</dbReference>
<evidence type="ECO:0000313" key="3">
    <source>
        <dbReference type="Proteomes" id="UP000789405"/>
    </source>
</evidence>
<sequence>MLLKTKFLQILILVITYMANKSEESNWTKQIYPYRNISTKSIINITSHETEECKDFDIKLPIFEITGNFCKIETGNIVGNFSLDFDLYFLFGYISFDLNNNTCFSSKLALSVLFTDTYNATLQLFCF</sequence>
<keyword evidence="3" id="KW-1185">Reference proteome</keyword>
<feature type="chain" id="PRO_5040341304" evidence="1">
    <location>
        <begin position="23"/>
        <end position="127"/>
    </location>
</feature>
<protein>
    <submittedName>
        <fullName evidence="2">13512_t:CDS:1</fullName>
    </submittedName>
</protein>
<accession>A0A9N8V7N6</accession>
<organism evidence="2 3">
    <name type="scientific">Dentiscutata erythropus</name>
    <dbReference type="NCBI Taxonomy" id="1348616"/>
    <lineage>
        <taxon>Eukaryota</taxon>
        <taxon>Fungi</taxon>
        <taxon>Fungi incertae sedis</taxon>
        <taxon>Mucoromycota</taxon>
        <taxon>Glomeromycotina</taxon>
        <taxon>Glomeromycetes</taxon>
        <taxon>Diversisporales</taxon>
        <taxon>Gigasporaceae</taxon>
        <taxon>Dentiscutata</taxon>
    </lineage>
</organism>
<dbReference type="AlphaFoldDB" id="A0A9N8V7N6"/>
<keyword evidence="1" id="KW-0732">Signal</keyword>
<gene>
    <name evidence="2" type="ORF">DERYTH_LOCUS7</name>
</gene>
<dbReference type="OrthoDB" id="10547900at2759"/>
<name>A0A9N8V7N6_9GLOM</name>
<comment type="caution">
    <text evidence="2">The sequence shown here is derived from an EMBL/GenBank/DDBJ whole genome shotgun (WGS) entry which is preliminary data.</text>
</comment>
<proteinExistence type="predicted"/>
<feature type="signal peptide" evidence="1">
    <location>
        <begin position="1"/>
        <end position="22"/>
    </location>
</feature>
<reference evidence="2" key="1">
    <citation type="submission" date="2021-06" db="EMBL/GenBank/DDBJ databases">
        <authorList>
            <person name="Kallberg Y."/>
            <person name="Tangrot J."/>
            <person name="Rosling A."/>
        </authorList>
    </citation>
    <scope>NUCLEOTIDE SEQUENCE</scope>
    <source>
        <strain evidence="2">MA453B</strain>
    </source>
</reference>
<evidence type="ECO:0000256" key="1">
    <source>
        <dbReference type="SAM" id="SignalP"/>
    </source>
</evidence>